<dbReference type="GO" id="GO:0006508">
    <property type="term" value="P:proteolysis"/>
    <property type="evidence" value="ECO:0007669"/>
    <property type="project" value="UniProtKB-KW"/>
</dbReference>
<feature type="chain" id="PRO_5040951924" description="Carboxypeptidase Y" evidence="6">
    <location>
        <begin position="22"/>
        <end position="482"/>
    </location>
</feature>
<keyword evidence="4" id="KW-0378">Hydrolase</keyword>
<dbReference type="Proteomes" id="UP001152049">
    <property type="component" value="Unassembled WGS sequence"/>
</dbReference>
<dbReference type="InterPro" id="IPR029058">
    <property type="entry name" value="AB_hydrolase_fold"/>
</dbReference>
<dbReference type="GO" id="GO:0000324">
    <property type="term" value="C:fungal-type vacuole"/>
    <property type="evidence" value="ECO:0007669"/>
    <property type="project" value="TreeGrafter"/>
</dbReference>
<protein>
    <recommendedName>
        <fullName evidence="9">Carboxypeptidase Y</fullName>
    </recommendedName>
</protein>
<comment type="similarity">
    <text evidence="1">Belongs to the peptidase S10 family.</text>
</comment>
<evidence type="ECO:0000256" key="1">
    <source>
        <dbReference type="ARBA" id="ARBA00009431"/>
    </source>
</evidence>
<evidence type="ECO:0000256" key="2">
    <source>
        <dbReference type="ARBA" id="ARBA00022645"/>
    </source>
</evidence>
<dbReference type="Pfam" id="PF00450">
    <property type="entry name" value="Peptidase_S10"/>
    <property type="match status" value="1"/>
</dbReference>
<keyword evidence="5" id="KW-0325">Glycoprotein</keyword>
<dbReference type="Gene3D" id="1.10.287.410">
    <property type="match status" value="1"/>
</dbReference>
<evidence type="ECO:0000313" key="7">
    <source>
        <dbReference type="EMBL" id="KAJ4259553.1"/>
    </source>
</evidence>
<keyword evidence="6" id="KW-0732">Signal</keyword>
<comment type="caution">
    <text evidence="7">The sequence shown here is derived from an EMBL/GenBank/DDBJ whole genome shotgun (WGS) entry which is preliminary data.</text>
</comment>
<dbReference type="InterPro" id="IPR001563">
    <property type="entry name" value="Peptidase_S10"/>
</dbReference>
<dbReference type="Gene3D" id="3.40.50.1820">
    <property type="entry name" value="alpha/beta hydrolase"/>
    <property type="match status" value="1"/>
</dbReference>
<feature type="signal peptide" evidence="6">
    <location>
        <begin position="1"/>
        <end position="21"/>
    </location>
</feature>
<dbReference type="PRINTS" id="PR00724">
    <property type="entry name" value="CRBOXYPTASEC"/>
</dbReference>
<evidence type="ECO:0000313" key="8">
    <source>
        <dbReference type="Proteomes" id="UP001152049"/>
    </source>
</evidence>
<dbReference type="AlphaFoldDB" id="A0A9W8RYL2"/>
<keyword evidence="3" id="KW-0645">Protease</keyword>
<dbReference type="SUPFAM" id="SSF53474">
    <property type="entry name" value="alpha/beta-Hydrolases"/>
    <property type="match status" value="1"/>
</dbReference>
<keyword evidence="2" id="KW-0121">Carboxypeptidase</keyword>
<dbReference type="PANTHER" id="PTHR11802:SF432">
    <property type="entry name" value="Y, PUTATIVE-RELATED"/>
    <property type="match status" value="1"/>
</dbReference>
<dbReference type="OrthoDB" id="443318at2759"/>
<accession>A0A9W8RYL2</accession>
<dbReference type="GO" id="GO:0004185">
    <property type="term" value="F:serine-type carboxypeptidase activity"/>
    <property type="evidence" value="ECO:0007669"/>
    <property type="project" value="InterPro"/>
</dbReference>
<dbReference type="PANTHER" id="PTHR11802">
    <property type="entry name" value="SERINE PROTEASE FAMILY S10 SERINE CARBOXYPEPTIDASE"/>
    <property type="match status" value="1"/>
</dbReference>
<evidence type="ECO:0000256" key="6">
    <source>
        <dbReference type="SAM" id="SignalP"/>
    </source>
</evidence>
<reference evidence="7" key="1">
    <citation type="submission" date="2022-09" db="EMBL/GenBank/DDBJ databases">
        <title>Fusarium specimens isolated from Avocado Roots.</title>
        <authorList>
            <person name="Stajich J."/>
            <person name="Roper C."/>
            <person name="Heimlech-Rivalta G."/>
        </authorList>
    </citation>
    <scope>NUCLEOTIDE SEQUENCE</scope>
    <source>
        <strain evidence="7">CF00136</strain>
    </source>
</reference>
<evidence type="ECO:0000256" key="5">
    <source>
        <dbReference type="ARBA" id="ARBA00023180"/>
    </source>
</evidence>
<dbReference type="PROSITE" id="PS51257">
    <property type="entry name" value="PROKAR_LIPOPROTEIN"/>
    <property type="match status" value="1"/>
</dbReference>
<name>A0A9W8RYL2_9HYPO</name>
<proteinExistence type="inferred from homology"/>
<organism evidence="7 8">
    <name type="scientific">Fusarium torreyae</name>
    <dbReference type="NCBI Taxonomy" id="1237075"/>
    <lineage>
        <taxon>Eukaryota</taxon>
        <taxon>Fungi</taxon>
        <taxon>Dikarya</taxon>
        <taxon>Ascomycota</taxon>
        <taxon>Pezizomycotina</taxon>
        <taxon>Sordariomycetes</taxon>
        <taxon>Hypocreomycetidae</taxon>
        <taxon>Hypocreales</taxon>
        <taxon>Nectriaceae</taxon>
        <taxon>Fusarium</taxon>
    </lineage>
</organism>
<evidence type="ECO:0008006" key="9">
    <source>
        <dbReference type="Google" id="ProtNLM"/>
    </source>
</evidence>
<sequence length="482" mass="53968">MRPLQQIGWIFLAATIGCTLGQQQKPLSYNHQASGPSFTVREQSPELCDAGSRYWTGTINITADKSMFFWYFESRHKPETDPVLLWMSGGPGATGELGLMMGSGPCIVNSDGNSTSRREFSWTDHANVVYIDQPIGVGFSHIADRDNIAINLQQGARDVHSFLSILSTDVFPELSGRPWHITGESMGGHYVTGYAHYIASLEGNATPRINISTAVIIDGYIDTAYQTAGLYDFFCTDWAFDGRKAPLMNDTACTDMAAAIPSCEKLGGYCRDSYDLTVCHTAAQACDETVGEYFMSEVRPGGWDPYDSRRTCETPPLCSNFNHGATWRFFNQPWVQEKLSVSPSQFELIDFDTNQRWQDAKHVFLPVTRELTWLLDNTDIRILFINGNNDIIINTPGQMRMLDEQPWKGQAQYRSTGYKDWYFSRGDITSDAQGWNVKRGGFWKGTDRLALYTIDEAGHFAPYHQPEAVGAVLKEWLGTSSA</sequence>
<keyword evidence="8" id="KW-1185">Reference proteome</keyword>
<evidence type="ECO:0000256" key="4">
    <source>
        <dbReference type="ARBA" id="ARBA00022801"/>
    </source>
</evidence>
<gene>
    <name evidence="7" type="ORF">NW762_007482</name>
</gene>
<evidence type="ECO:0000256" key="3">
    <source>
        <dbReference type="ARBA" id="ARBA00022670"/>
    </source>
</evidence>
<dbReference type="EMBL" id="JAOQAZ010000014">
    <property type="protein sequence ID" value="KAJ4259553.1"/>
    <property type="molecule type" value="Genomic_DNA"/>
</dbReference>